<protein>
    <submittedName>
        <fullName evidence="1">Uncharacterized protein</fullName>
    </submittedName>
</protein>
<reference evidence="1" key="1">
    <citation type="submission" date="2023-06" db="EMBL/GenBank/DDBJ databases">
        <title>Draft genome of Marssonina rosae.</title>
        <authorList>
            <person name="Cheng Q."/>
        </authorList>
    </citation>
    <scope>NUCLEOTIDE SEQUENCE</scope>
    <source>
        <strain evidence="1">R4</strain>
    </source>
</reference>
<keyword evidence="2" id="KW-1185">Reference proteome</keyword>
<accession>A0AAD9WGM8</accession>
<dbReference type="Proteomes" id="UP001285354">
    <property type="component" value="Unassembled WGS sequence"/>
</dbReference>
<sequence length="401" mass="42373">MIIHLLTVASNYTHPPLEPILLQQHSVQDHHTLFLHPTSFTAIIMQLIAVFSAAALISTVASIQPTKRELVKRDSRRNARWWSWAHNYDQSDVDPSENSGTYYPVPHTEAAVAASYSFPNSTSAAKASADPTAFSTTSPANSISTEFSTSTITSTITIGNITIGNTTKTLTILPATSAANNSSASNYTWTSLISSPSALPTFTRPNVTALPVNASAISNITTFPTVPLLLLTSSVALPATLQSSTLSTPSPSTITESSTADIISSVPISADPIFTAAPSAVLHPSTIVSQTTLVTEGQATGVPDAGALHCGVHGLPNGAYKMAEYWEDRRNVGVTLLGCYEFCEGANDGCFSYSFYTQDGTGAPRCDLFGGSVADSLDSIIPEVTRIWYDVGCGNPLLYSG</sequence>
<organism evidence="1 2">
    <name type="scientific">Diplocarpon rosae</name>
    <dbReference type="NCBI Taxonomy" id="946125"/>
    <lineage>
        <taxon>Eukaryota</taxon>
        <taxon>Fungi</taxon>
        <taxon>Dikarya</taxon>
        <taxon>Ascomycota</taxon>
        <taxon>Pezizomycotina</taxon>
        <taxon>Leotiomycetes</taxon>
        <taxon>Helotiales</taxon>
        <taxon>Drepanopezizaceae</taxon>
        <taxon>Diplocarpon</taxon>
    </lineage>
</organism>
<evidence type="ECO:0000313" key="2">
    <source>
        <dbReference type="Proteomes" id="UP001285354"/>
    </source>
</evidence>
<name>A0AAD9WGM8_9HELO</name>
<dbReference type="EMBL" id="JAUBYV010000003">
    <property type="protein sequence ID" value="KAK2628354.1"/>
    <property type="molecule type" value="Genomic_DNA"/>
</dbReference>
<proteinExistence type="predicted"/>
<comment type="caution">
    <text evidence="1">The sequence shown here is derived from an EMBL/GenBank/DDBJ whole genome shotgun (WGS) entry which is preliminary data.</text>
</comment>
<gene>
    <name evidence="1" type="ORF">QTJ16_003000</name>
</gene>
<evidence type="ECO:0000313" key="1">
    <source>
        <dbReference type="EMBL" id="KAK2628354.1"/>
    </source>
</evidence>
<dbReference type="AlphaFoldDB" id="A0AAD9WGM8"/>